<proteinExistence type="predicted"/>
<gene>
    <name evidence="2" type="ORF">ANCCEY_12903</name>
</gene>
<keyword evidence="3" id="KW-1185">Reference proteome</keyword>
<organism evidence="2 3">
    <name type="scientific">Ancylostoma ceylanicum</name>
    <dbReference type="NCBI Taxonomy" id="53326"/>
    <lineage>
        <taxon>Eukaryota</taxon>
        <taxon>Metazoa</taxon>
        <taxon>Ecdysozoa</taxon>
        <taxon>Nematoda</taxon>
        <taxon>Chromadorea</taxon>
        <taxon>Rhabditida</taxon>
        <taxon>Rhabditina</taxon>
        <taxon>Rhabditomorpha</taxon>
        <taxon>Strongyloidea</taxon>
        <taxon>Ancylostomatidae</taxon>
        <taxon>Ancylostomatinae</taxon>
        <taxon>Ancylostoma</taxon>
    </lineage>
</organism>
<name>A0A0D6L873_9BILA</name>
<feature type="region of interest" description="Disordered" evidence="1">
    <location>
        <begin position="1"/>
        <end position="31"/>
    </location>
</feature>
<protein>
    <submittedName>
        <fullName evidence="2">Uncharacterized protein</fullName>
    </submittedName>
</protein>
<dbReference type="Proteomes" id="UP000054495">
    <property type="component" value="Unassembled WGS sequence"/>
</dbReference>
<evidence type="ECO:0000256" key="1">
    <source>
        <dbReference type="SAM" id="MobiDB-lite"/>
    </source>
</evidence>
<reference evidence="2 3" key="1">
    <citation type="submission" date="2013-05" db="EMBL/GenBank/DDBJ databases">
        <title>Draft genome of the parasitic nematode Anyclostoma ceylanicum.</title>
        <authorList>
            <person name="Mitreva M."/>
        </authorList>
    </citation>
    <scope>NUCLEOTIDE SEQUENCE [LARGE SCALE GENOMIC DNA]</scope>
</reference>
<evidence type="ECO:0000313" key="3">
    <source>
        <dbReference type="Proteomes" id="UP000054495"/>
    </source>
</evidence>
<evidence type="ECO:0000313" key="2">
    <source>
        <dbReference type="EMBL" id="EPB68005.1"/>
    </source>
</evidence>
<accession>A0A0D6L873</accession>
<sequence length="87" mass="9068">MVEVATGMGCSPDGSHGYQAPPADAALSEPTANPSDAVLPELFPFMIQVPRFDPVISCVDFTAENTLHVNTIGIALGFGDILIPALK</sequence>
<dbReference type="EMBL" id="KE125523">
    <property type="protein sequence ID" value="EPB68005.1"/>
    <property type="molecule type" value="Genomic_DNA"/>
</dbReference>
<dbReference type="AlphaFoldDB" id="A0A0D6L873"/>